<dbReference type="InterPro" id="IPR029063">
    <property type="entry name" value="SAM-dependent_MTases_sf"/>
</dbReference>
<evidence type="ECO:0000259" key="1">
    <source>
        <dbReference type="Pfam" id="PF08241"/>
    </source>
</evidence>
<keyword evidence="2" id="KW-0489">Methyltransferase</keyword>
<dbReference type="Pfam" id="PF08241">
    <property type="entry name" value="Methyltransf_11"/>
    <property type="match status" value="1"/>
</dbReference>
<dbReference type="PANTHER" id="PTHR43861">
    <property type="entry name" value="TRANS-ACONITATE 2-METHYLTRANSFERASE-RELATED"/>
    <property type="match status" value="1"/>
</dbReference>
<dbReference type="InterPro" id="IPR013216">
    <property type="entry name" value="Methyltransf_11"/>
</dbReference>
<dbReference type="CDD" id="cd02440">
    <property type="entry name" value="AdoMet_MTases"/>
    <property type="match status" value="1"/>
</dbReference>
<evidence type="ECO:0000313" key="3">
    <source>
        <dbReference type="Proteomes" id="UP000285258"/>
    </source>
</evidence>
<proteinExistence type="predicted"/>
<dbReference type="SUPFAM" id="SSF53335">
    <property type="entry name" value="S-adenosyl-L-methionine-dependent methyltransferases"/>
    <property type="match status" value="1"/>
</dbReference>
<dbReference type="GO" id="GO:0008757">
    <property type="term" value="F:S-adenosylmethionine-dependent methyltransferase activity"/>
    <property type="evidence" value="ECO:0007669"/>
    <property type="project" value="InterPro"/>
</dbReference>
<dbReference type="AlphaFoldDB" id="A0A423UH58"/>
<dbReference type="Gene3D" id="3.40.50.150">
    <property type="entry name" value="Vaccinia Virus protein VP39"/>
    <property type="match status" value="1"/>
</dbReference>
<gene>
    <name evidence="2" type="ORF">DMP12_13465</name>
</gene>
<name>A0A423UH58_9ACTN</name>
<evidence type="ECO:0000313" key="2">
    <source>
        <dbReference type="EMBL" id="ROT88090.1"/>
    </source>
</evidence>
<dbReference type="GO" id="GO:0032259">
    <property type="term" value="P:methylation"/>
    <property type="evidence" value="ECO:0007669"/>
    <property type="project" value="UniProtKB-KW"/>
</dbReference>
<organism evidence="2 3">
    <name type="scientific">Gordonibacter urolithinfaciens</name>
    <dbReference type="NCBI Taxonomy" id="1335613"/>
    <lineage>
        <taxon>Bacteria</taxon>
        <taxon>Bacillati</taxon>
        <taxon>Actinomycetota</taxon>
        <taxon>Coriobacteriia</taxon>
        <taxon>Eggerthellales</taxon>
        <taxon>Eggerthellaceae</taxon>
        <taxon>Gordonibacter</taxon>
    </lineage>
</organism>
<dbReference type="EMBL" id="QIBW01000024">
    <property type="protein sequence ID" value="ROT88090.1"/>
    <property type="molecule type" value="Genomic_DNA"/>
</dbReference>
<reference evidence="3" key="1">
    <citation type="submission" date="2018-05" db="EMBL/GenBank/DDBJ databases">
        <title>Genome Sequencing of selected type strains of the family Eggerthellaceae.</title>
        <authorList>
            <person name="Danylec N."/>
            <person name="Stoll D.A."/>
            <person name="Doetsch A."/>
            <person name="Huch M."/>
        </authorList>
    </citation>
    <scope>NUCLEOTIDE SEQUENCE [LARGE SCALE GENOMIC DNA]</scope>
    <source>
        <strain evidence="3">DSM 27213</strain>
    </source>
</reference>
<dbReference type="PANTHER" id="PTHR43861:SF1">
    <property type="entry name" value="TRANS-ACONITATE 2-METHYLTRANSFERASE"/>
    <property type="match status" value="1"/>
</dbReference>
<feature type="domain" description="Methyltransferase type 11" evidence="1">
    <location>
        <begin position="72"/>
        <end position="160"/>
    </location>
</feature>
<comment type="caution">
    <text evidence="2">The sequence shown here is derived from an EMBL/GenBank/DDBJ whole genome shotgun (WGS) entry which is preliminary data.</text>
</comment>
<protein>
    <submittedName>
        <fullName evidence="2">Class I SAM-dependent methyltransferase</fullName>
    </submittedName>
</protein>
<keyword evidence="2" id="KW-0808">Transferase</keyword>
<dbReference type="Proteomes" id="UP000285258">
    <property type="component" value="Unassembled WGS sequence"/>
</dbReference>
<sequence>MPPAARGKETAPPALYLTAMRPNREGGTNMEWDAELYDGQHGYVGAYGAALVQLVRDEAARRGEGAERLRILDVGCGTGAHLDALAEIGPVTGVDSSPEMLEKARGGHPDVTLVEADACALPFEGAFDVAFSNAVFHWVPDQVALLKSVAGVLDDGGLLVAEMGAHGNIARIEEGYTQALRKHSGDYSGRFCFPREGAYRRLLGIAGFEVELMEAFDRPTPLPGGREGLRRFAEQFFAKSLNLYREDERAAILDDLEQACEDDLWDDGAGCWVADYRLLRFTARKVRSVRGAGGMAQLSVLGS</sequence>
<accession>A0A423UH58</accession>